<feature type="chain" id="PRO_5046814164" description="Penicillin-binding protein activator LpoB" evidence="1">
    <location>
        <begin position="21"/>
        <end position="316"/>
    </location>
</feature>
<sequence length="316" mass="34937">MIKKSFYLASLFLCSLHLKAQEKISVAFIPMSFDEGVVSKMEVKIIQETIINSFVSSKRFTVVDRNNLESLEKEKKLQRTEAFMDSKESFKDGISKGASYLIEGNILGIKHTSKKDKWNSNVTIQLKVLDVSTGEIVTTESINSEPVGEAEDLKSIIKTHYSKDELKAQENRNQLINQPKDNSDASFKVALDRLTDNVKLFTGKNFPMRIEIVEWIGKGGKSLSAQKSGGNFKGPFKDFVIAAGSNLGINKGQLLDIVSRNTVNVGGKTIDRQQKIGTAWVFSVDDGNFSSATVIDGEKNIKKAVADKVTFGVLTK</sequence>
<evidence type="ECO:0000313" key="3">
    <source>
        <dbReference type="Proteomes" id="UP000636110"/>
    </source>
</evidence>
<dbReference type="EMBL" id="WNXC01000009">
    <property type="protein sequence ID" value="MBB2151395.1"/>
    <property type="molecule type" value="Genomic_DNA"/>
</dbReference>
<feature type="signal peptide" evidence="1">
    <location>
        <begin position="1"/>
        <end position="20"/>
    </location>
</feature>
<evidence type="ECO:0008006" key="4">
    <source>
        <dbReference type="Google" id="ProtNLM"/>
    </source>
</evidence>
<dbReference type="RefSeq" id="WP_182961192.1">
    <property type="nucleotide sequence ID" value="NZ_WNXC01000009.1"/>
</dbReference>
<gene>
    <name evidence="2" type="ORF">GM920_21015</name>
</gene>
<dbReference type="Pfam" id="PF13036">
    <property type="entry name" value="LpoB"/>
    <property type="match status" value="1"/>
</dbReference>
<proteinExistence type="predicted"/>
<keyword evidence="1" id="KW-0732">Signal</keyword>
<dbReference type="Proteomes" id="UP000636110">
    <property type="component" value="Unassembled WGS sequence"/>
</dbReference>
<dbReference type="InterPro" id="IPR014094">
    <property type="entry name" value="LpoB"/>
</dbReference>
<name>A0ABR6F1I4_9SPHI</name>
<organism evidence="2 3">
    <name type="scientific">Pedobacter gandavensis</name>
    <dbReference type="NCBI Taxonomy" id="2679963"/>
    <lineage>
        <taxon>Bacteria</taxon>
        <taxon>Pseudomonadati</taxon>
        <taxon>Bacteroidota</taxon>
        <taxon>Sphingobacteriia</taxon>
        <taxon>Sphingobacteriales</taxon>
        <taxon>Sphingobacteriaceae</taxon>
        <taxon>Pedobacter</taxon>
    </lineage>
</organism>
<reference evidence="2 3" key="1">
    <citation type="submission" date="2019-11" db="EMBL/GenBank/DDBJ databases">
        <title>Description of Pedobacter sp. LMG 31462T.</title>
        <authorList>
            <person name="Carlier A."/>
            <person name="Qi S."/>
            <person name="Vandamme P."/>
        </authorList>
    </citation>
    <scope>NUCLEOTIDE SEQUENCE [LARGE SCALE GENOMIC DNA]</scope>
    <source>
        <strain evidence="2 3">LMG 31462</strain>
    </source>
</reference>
<keyword evidence="3" id="KW-1185">Reference proteome</keyword>
<dbReference type="Gene3D" id="3.40.50.10610">
    <property type="entry name" value="ABC-type transport auxiliary lipoprotein component"/>
    <property type="match status" value="1"/>
</dbReference>
<comment type="caution">
    <text evidence="2">The sequence shown here is derived from an EMBL/GenBank/DDBJ whole genome shotgun (WGS) entry which is preliminary data.</text>
</comment>
<evidence type="ECO:0000313" key="2">
    <source>
        <dbReference type="EMBL" id="MBB2151395.1"/>
    </source>
</evidence>
<protein>
    <recommendedName>
        <fullName evidence="4">Penicillin-binding protein activator LpoB</fullName>
    </recommendedName>
</protein>
<accession>A0ABR6F1I4</accession>
<evidence type="ECO:0000256" key="1">
    <source>
        <dbReference type="SAM" id="SignalP"/>
    </source>
</evidence>